<dbReference type="Proteomes" id="UP001169719">
    <property type="component" value="Unassembled WGS sequence"/>
</dbReference>
<keyword evidence="11" id="KW-1185">Reference proteome</keyword>
<protein>
    <recommendedName>
        <fullName evidence="4 8">Homocitrate synthase</fullName>
        <ecNumber evidence="3 8">2.3.3.14</ecNumber>
    </recommendedName>
</protein>
<dbReference type="Gene3D" id="3.20.20.70">
    <property type="entry name" value="Aldolase class I"/>
    <property type="match status" value="1"/>
</dbReference>
<evidence type="ECO:0000313" key="11">
    <source>
        <dbReference type="Proteomes" id="UP001169719"/>
    </source>
</evidence>
<dbReference type="PANTHER" id="PTHR42880:SF1">
    <property type="entry name" value="ISOPROPYLMALATE_HOMOCITRATE_CITRAMALATE SYNTHASE FAMILY PROTEIN"/>
    <property type="match status" value="1"/>
</dbReference>
<comment type="function">
    <text evidence="1 8">This protein is a Fe-Mo-cofactor biosynthetic component.</text>
</comment>
<dbReference type="PROSITE" id="PS50991">
    <property type="entry name" value="PYR_CT"/>
    <property type="match status" value="1"/>
</dbReference>
<dbReference type="Pfam" id="PF22617">
    <property type="entry name" value="HCS_D2"/>
    <property type="match status" value="1"/>
</dbReference>
<sequence length="384" mass="41871">MENTVLPPEVIVNDTTLRDGEQSPGVAFKGEEKVQIAQALYKAGVDIIEVGIPAMGMAEQASIQQVRQALPEASLMVWCRMKHSDLDACVSLDVDWINISVPASRQHRLHKLNITLPEMLDKMTVLIRTACKKGFKVSIGLEDASRAEHWELVKIAEHASKAGALCLRYADTLGILDPFTTFENISRLVAHTDMQVEAHPHNDLGLATANAIAAIAAGAKAINTTVMGLGERAGNAPLEEVSVALSVLNKGNTSINLKALPGLCSLINRCSGIETPAQKSIVGDKVFTHESGIHVDGLLKHQDNYQSFAPSLIGRHHQLVLGKHSGWHSLSTQLHHMGISIDRHHHQPMLAALTQWSETHKRIPTEKDIRELYSQVVCEGLSCL</sequence>
<gene>
    <name evidence="10" type="primary">nifV</name>
    <name evidence="10" type="ORF">QWJ08_07480</name>
</gene>
<comment type="caution">
    <text evidence="10">The sequence shown here is derived from an EMBL/GenBank/DDBJ whole genome shotgun (WGS) entry which is preliminary data.</text>
</comment>
<evidence type="ECO:0000256" key="8">
    <source>
        <dbReference type="RuleBase" id="RU367143"/>
    </source>
</evidence>
<dbReference type="InterPro" id="IPR013477">
    <property type="entry name" value="NifV/FrbC"/>
</dbReference>
<dbReference type="GO" id="GO:0004410">
    <property type="term" value="F:homocitrate synthase activity"/>
    <property type="evidence" value="ECO:0007669"/>
    <property type="project" value="UniProtKB-EC"/>
</dbReference>
<dbReference type="InterPro" id="IPR002034">
    <property type="entry name" value="AIPM/Hcit_synth_CS"/>
</dbReference>
<evidence type="ECO:0000256" key="2">
    <source>
        <dbReference type="ARBA" id="ARBA00006154"/>
    </source>
</evidence>
<keyword evidence="8" id="KW-0535">Nitrogen fixation</keyword>
<comment type="catalytic activity">
    <reaction evidence="6 8">
        <text>acetyl-CoA + 2-oxoglutarate + H2O = (2R)-homocitrate + CoA + H(+)</text>
        <dbReference type="Rhea" id="RHEA:12929"/>
        <dbReference type="ChEBI" id="CHEBI:15377"/>
        <dbReference type="ChEBI" id="CHEBI:15378"/>
        <dbReference type="ChEBI" id="CHEBI:16810"/>
        <dbReference type="ChEBI" id="CHEBI:57287"/>
        <dbReference type="ChEBI" id="CHEBI:57288"/>
        <dbReference type="ChEBI" id="CHEBI:58884"/>
        <dbReference type="EC" id="2.3.3.14"/>
    </reaction>
</comment>
<feature type="domain" description="Pyruvate carboxyltransferase" evidence="9">
    <location>
        <begin position="10"/>
        <end position="261"/>
    </location>
</feature>
<keyword evidence="5 7" id="KW-0808">Transferase</keyword>
<keyword evidence="10" id="KW-0012">Acyltransferase</keyword>
<organism evidence="10 11">
    <name type="scientific">Vibrio agarivorans</name>
    <dbReference type="NCBI Taxonomy" id="153622"/>
    <lineage>
        <taxon>Bacteria</taxon>
        <taxon>Pseudomonadati</taxon>
        <taxon>Pseudomonadota</taxon>
        <taxon>Gammaproteobacteria</taxon>
        <taxon>Vibrionales</taxon>
        <taxon>Vibrionaceae</taxon>
        <taxon>Vibrio</taxon>
    </lineage>
</organism>
<dbReference type="PROSITE" id="PS00815">
    <property type="entry name" value="AIPM_HOMOCIT_SYNTH_1"/>
    <property type="match status" value="1"/>
</dbReference>
<dbReference type="InterPro" id="IPR013785">
    <property type="entry name" value="Aldolase_TIM"/>
</dbReference>
<comment type="similarity">
    <text evidence="2 7">Belongs to the alpha-IPM synthase/homocitrate synthase family.</text>
</comment>
<dbReference type="SUPFAM" id="SSF51569">
    <property type="entry name" value="Aldolase"/>
    <property type="match status" value="1"/>
</dbReference>
<dbReference type="RefSeq" id="WP_289961368.1">
    <property type="nucleotide sequence ID" value="NZ_JAUEOZ010000001.1"/>
</dbReference>
<proteinExistence type="inferred from homology"/>
<dbReference type="PANTHER" id="PTHR42880">
    <property type="entry name" value="HOMOCITRATE SYNTHASE"/>
    <property type="match status" value="1"/>
</dbReference>
<dbReference type="InterPro" id="IPR054691">
    <property type="entry name" value="LeuA/HCS_post-cat"/>
</dbReference>
<reference evidence="10" key="1">
    <citation type="submission" date="2024-05" db="EMBL/GenBank/DDBJ databases">
        <title>Genome Sequences of Four Agar- Degrading Marine Bacteria.</title>
        <authorList>
            <person name="Phillips E.K."/>
            <person name="Shaffer J.C."/>
            <person name="Henson M.W."/>
            <person name="Temperton B."/>
            <person name="Thrash C.J."/>
            <person name="Martin M.O."/>
        </authorList>
    </citation>
    <scope>NUCLEOTIDE SEQUENCE</scope>
    <source>
        <strain evidence="10">EKP203</strain>
    </source>
</reference>
<dbReference type="InterPro" id="IPR000891">
    <property type="entry name" value="PYR_CT"/>
</dbReference>
<accession>A0ABT7Y0C0</accession>
<dbReference type="EMBL" id="JAUEOZ010000001">
    <property type="protein sequence ID" value="MDN2481234.1"/>
    <property type="molecule type" value="Genomic_DNA"/>
</dbReference>
<evidence type="ECO:0000256" key="6">
    <source>
        <dbReference type="ARBA" id="ARBA00048019"/>
    </source>
</evidence>
<evidence type="ECO:0000313" key="10">
    <source>
        <dbReference type="EMBL" id="MDN2481234.1"/>
    </source>
</evidence>
<evidence type="ECO:0000256" key="3">
    <source>
        <dbReference type="ARBA" id="ARBA00012974"/>
    </source>
</evidence>
<dbReference type="Pfam" id="PF00682">
    <property type="entry name" value="HMGL-like"/>
    <property type="match status" value="1"/>
</dbReference>
<dbReference type="PROSITE" id="PS00816">
    <property type="entry name" value="AIPM_HOMOCIT_SYNTH_2"/>
    <property type="match status" value="1"/>
</dbReference>
<dbReference type="Gene3D" id="1.10.238.260">
    <property type="match status" value="1"/>
</dbReference>
<evidence type="ECO:0000256" key="4">
    <source>
        <dbReference type="ARBA" id="ARBA00020735"/>
    </source>
</evidence>
<name>A0ABT7Y0C0_9VIBR</name>
<evidence type="ECO:0000259" key="9">
    <source>
        <dbReference type="PROSITE" id="PS50991"/>
    </source>
</evidence>
<dbReference type="NCBIfam" id="TIGR02660">
    <property type="entry name" value="nifV_homocitr"/>
    <property type="match status" value="1"/>
</dbReference>
<evidence type="ECO:0000256" key="1">
    <source>
        <dbReference type="ARBA" id="ARBA00003050"/>
    </source>
</evidence>
<evidence type="ECO:0000256" key="7">
    <source>
        <dbReference type="RuleBase" id="RU003523"/>
    </source>
</evidence>
<dbReference type="EC" id="2.3.3.14" evidence="3 8"/>
<evidence type="ECO:0000256" key="5">
    <source>
        <dbReference type="ARBA" id="ARBA00022679"/>
    </source>
</evidence>